<dbReference type="Gene3D" id="3.90.470.20">
    <property type="entry name" value="4'-phosphopantetheinyl transferase domain"/>
    <property type="match status" value="1"/>
</dbReference>
<dbReference type="InterPro" id="IPR008278">
    <property type="entry name" value="4-PPantetheinyl_Trfase_dom"/>
</dbReference>
<dbReference type="GO" id="GO:0008897">
    <property type="term" value="F:holo-[acyl-carrier-protein] synthase activity"/>
    <property type="evidence" value="ECO:0007669"/>
    <property type="project" value="InterPro"/>
</dbReference>
<organism evidence="5 6">
    <name type="scientific">Roseofilum reptotaenium AO1-A</name>
    <dbReference type="NCBI Taxonomy" id="1925591"/>
    <lineage>
        <taxon>Bacteria</taxon>
        <taxon>Bacillati</taxon>
        <taxon>Cyanobacteriota</taxon>
        <taxon>Cyanophyceae</taxon>
        <taxon>Desertifilales</taxon>
        <taxon>Desertifilaceae</taxon>
        <taxon>Roseofilum</taxon>
    </lineage>
</organism>
<dbReference type="STRING" id="1925591.BI308_17780"/>
<proteinExistence type="inferred from homology"/>
<comment type="similarity">
    <text evidence="1">Belongs to the P-Pant transferase superfamily. Gsp/Sfp/HetI/AcpT family.</text>
</comment>
<evidence type="ECO:0000259" key="4">
    <source>
        <dbReference type="Pfam" id="PF22624"/>
    </source>
</evidence>
<feature type="domain" description="4'-phosphopantetheinyl transferase N-terminal" evidence="4">
    <location>
        <begin position="25"/>
        <end position="107"/>
    </location>
</feature>
<gene>
    <name evidence="5" type="ORF">BI308_17780</name>
</gene>
<dbReference type="Pfam" id="PF01648">
    <property type="entry name" value="ACPS"/>
    <property type="match status" value="1"/>
</dbReference>
<comment type="caution">
    <text evidence="5">The sequence shown here is derived from an EMBL/GenBank/DDBJ whole genome shotgun (WGS) entry which is preliminary data.</text>
</comment>
<dbReference type="PANTHER" id="PTHR12215">
    <property type="entry name" value="PHOSPHOPANTETHEINE TRANSFERASE"/>
    <property type="match status" value="1"/>
</dbReference>
<name>A0A1L9QNF6_9CYAN</name>
<dbReference type="SUPFAM" id="SSF56214">
    <property type="entry name" value="4'-phosphopantetheinyl transferase"/>
    <property type="match status" value="2"/>
</dbReference>
<evidence type="ECO:0000256" key="1">
    <source>
        <dbReference type="ARBA" id="ARBA00010990"/>
    </source>
</evidence>
<dbReference type="GO" id="GO:0000287">
    <property type="term" value="F:magnesium ion binding"/>
    <property type="evidence" value="ECO:0007669"/>
    <property type="project" value="InterPro"/>
</dbReference>
<accession>A0A1L9QNF6</accession>
<dbReference type="Proteomes" id="UP000183940">
    <property type="component" value="Unassembled WGS sequence"/>
</dbReference>
<evidence type="ECO:0000259" key="3">
    <source>
        <dbReference type="Pfam" id="PF01648"/>
    </source>
</evidence>
<protein>
    <submittedName>
        <fullName evidence="5">Uncharacterized protein</fullName>
    </submittedName>
</protein>
<dbReference type="AlphaFoldDB" id="A0A1L9QNF6"/>
<evidence type="ECO:0000313" key="6">
    <source>
        <dbReference type="Proteomes" id="UP000183940"/>
    </source>
</evidence>
<dbReference type="GO" id="GO:0005829">
    <property type="term" value="C:cytosol"/>
    <property type="evidence" value="ECO:0007669"/>
    <property type="project" value="TreeGrafter"/>
</dbReference>
<reference evidence="5" key="1">
    <citation type="submission" date="2016-10" db="EMBL/GenBank/DDBJ databases">
        <title>CRISPR-Cas defence system in Roseofilum reptotaenium: evidence of a bacteriophage-cyanobacterium arms race in the coral black band disease.</title>
        <authorList>
            <person name="Buerger P."/>
            <person name="Wood-Charlson E.M."/>
            <person name="Weynberg K.D."/>
            <person name="Willis B."/>
            <person name="Van Oppen M.J."/>
        </authorList>
    </citation>
    <scope>NUCLEOTIDE SEQUENCE [LARGE SCALE GENOMIC DNA]</scope>
    <source>
        <strain evidence="5">AO1-A</strain>
    </source>
</reference>
<dbReference type="InterPro" id="IPR055066">
    <property type="entry name" value="AASDHPPT_N"/>
</dbReference>
<dbReference type="Pfam" id="PF22624">
    <property type="entry name" value="AASDHPPT_N"/>
    <property type="match status" value="1"/>
</dbReference>
<feature type="domain" description="4'-phosphopantetheinyl transferase" evidence="3">
    <location>
        <begin position="115"/>
        <end position="191"/>
    </location>
</feature>
<evidence type="ECO:0000256" key="2">
    <source>
        <dbReference type="ARBA" id="ARBA00022679"/>
    </source>
</evidence>
<evidence type="ECO:0000313" key="5">
    <source>
        <dbReference type="EMBL" id="OJJ24218.1"/>
    </source>
</evidence>
<dbReference type="EMBL" id="MLAW01000035">
    <property type="protein sequence ID" value="OJJ24218.1"/>
    <property type="molecule type" value="Genomic_DNA"/>
</dbReference>
<dbReference type="GO" id="GO:0019878">
    <property type="term" value="P:lysine biosynthetic process via aminoadipic acid"/>
    <property type="evidence" value="ECO:0007669"/>
    <property type="project" value="TreeGrafter"/>
</dbReference>
<dbReference type="PANTHER" id="PTHR12215:SF10">
    <property type="entry name" value="L-AMINOADIPATE-SEMIALDEHYDE DEHYDROGENASE-PHOSPHOPANTETHEINYL TRANSFERASE"/>
    <property type="match status" value="1"/>
</dbReference>
<keyword evidence="2" id="KW-0808">Transferase</keyword>
<sequence length="235" mass="27146">MVSIDMILCDRHLHLWQADLNQFMPQLTQFTSVLSLDERERSQRFHFDEHRQYFILARGILRYLLAQYLNCHPSGIEFNYSQRGKPDLALPKSDLKFNISHSQNYALYGVSPNSSIGVDIEAIRPLNDLDSLARRFFLPSEYRHIQNTPISEQPYTFFRYWTYKEAYLKAIGEGLAGLEQAEIELTETGAKVSDRAWSLYPLTTPSGTVAAVSVQGDRWQVVQKQVILDQLNIKN</sequence>
<keyword evidence="6" id="KW-1185">Reference proteome</keyword>
<dbReference type="InterPro" id="IPR037143">
    <property type="entry name" value="4-PPantetheinyl_Trfase_dom_sf"/>
</dbReference>
<dbReference type="InterPro" id="IPR050559">
    <property type="entry name" value="P-Pant_transferase_sf"/>
</dbReference>